<feature type="region of interest" description="Disordered" evidence="6">
    <location>
        <begin position="1"/>
        <end position="26"/>
    </location>
</feature>
<dbReference type="Pfam" id="PF14246">
    <property type="entry name" value="TetR_C_7"/>
    <property type="match status" value="1"/>
</dbReference>
<gene>
    <name evidence="8" type="ORF">SAMN05192566_2330</name>
</gene>
<evidence type="ECO:0000256" key="3">
    <source>
        <dbReference type="ARBA" id="ARBA00023125"/>
    </source>
</evidence>
<name>A0A1G9EDT2_9PROT</name>
<feature type="compositionally biased region" description="Polar residues" evidence="6">
    <location>
        <begin position="1"/>
        <end position="15"/>
    </location>
</feature>
<dbReference type="PROSITE" id="PS01081">
    <property type="entry name" value="HTH_TETR_1"/>
    <property type="match status" value="1"/>
</dbReference>
<dbReference type="Gene3D" id="1.10.357.10">
    <property type="entry name" value="Tetracycline Repressor, domain 2"/>
    <property type="match status" value="1"/>
</dbReference>
<reference evidence="9" key="1">
    <citation type="submission" date="2016-10" db="EMBL/GenBank/DDBJ databases">
        <authorList>
            <person name="Varghese N."/>
            <person name="Submissions S."/>
        </authorList>
    </citation>
    <scope>NUCLEOTIDE SEQUENCE [LARGE SCALE GENOMIC DNA]</scope>
    <source>
        <strain evidence="9">CBMB127</strain>
    </source>
</reference>
<evidence type="ECO:0000313" key="9">
    <source>
        <dbReference type="Proteomes" id="UP000198629"/>
    </source>
</evidence>
<dbReference type="PRINTS" id="PR00455">
    <property type="entry name" value="HTHTETR"/>
</dbReference>
<dbReference type="OrthoDB" id="8535430at2"/>
<sequence length="227" mass="25145">MHTNSTLIPESSSAKTRVGRPKAGTEQERHALLLEQALALFMEEGVAQTSVARIASACGVSTRTIYERFDNKHALLIAAIKHRVEQDVSAMVQVDNLASQSLQQVLTQVGRFMLNRVLEPRMLSFFRIGVAEAAHVPELSRAMKAVGPERIHQMLADIFRFYAARNQLPSQDFKRAAESFCELLIAAPRTKALFGVLDKDWDAEAHLAFVVNLFLHGMQGMESADAA</sequence>
<dbReference type="InterPro" id="IPR039536">
    <property type="entry name" value="TetR_C_Proteobacteria"/>
</dbReference>
<evidence type="ECO:0000256" key="4">
    <source>
        <dbReference type="ARBA" id="ARBA00023163"/>
    </source>
</evidence>
<dbReference type="InterPro" id="IPR036271">
    <property type="entry name" value="Tet_transcr_reg_TetR-rel_C_sf"/>
</dbReference>
<evidence type="ECO:0000259" key="7">
    <source>
        <dbReference type="PROSITE" id="PS50977"/>
    </source>
</evidence>
<dbReference type="InterPro" id="IPR001647">
    <property type="entry name" value="HTH_TetR"/>
</dbReference>
<dbReference type="Gene3D" id="1.10.10.60">
    <property type="entry name" value="Homeodomain-like"/>
    <property type="match status" value="1"/>
</dbReference>
<dbReference type="EMBL" id="FNFX01000004">
    <property type="protein sequence ID" value="SDK74274.1"/>
    <property type="molecule type" value="Genomic_DNA"/>
</dbReference>
<feature type="DNA-binding region" description="H-T-H motif" evidence="5">
    <location>
        <begin position="50"/>
        <end position="69"/>
    </location>
</feature>
<dbReference type="InterPro" id="IPR050109">
    <property type="entry name" value="HTH-type_TetR-like_transc_reg"/>
</dbReference>
<dbReference type="PANTHER" id="PTHR30055:SF234">
    <property type="entry name" value="HTH-TYPE TRANSCRIPTIONAL REGULATOR BETI"/>
    <property type="match status" value="1"/>
</dbReference>
<dbReference type="GO" id="GO:0000976">
    <property type="term" value="F:transcription cis-regulatory region binding"/>
    <property type="evidence" value="ECO:0007669"/>
    <property type="project" value="TreeGrafter"/>
</dbReference>
<keyword evidence="3 5" id="KW-0238">DNA-binding</keyword>
<dbReference type="PROSITE" id="PS50977">
    <property type="entry name" value="HTH_TETR_2"/>
    <property type="match status" value="1"/>
</dbReference>
<dbReference type="SUPFAM" id="SSF46689">
    <property type="entry name" value="Homeodomain-like"/>
    <property type="match status" value="1"/>
</dbReference>
<dbReference type="RefSeq" id="WP_091472302.1">
    <property type="nucleotide sequence ID" value="NZ_FNFX01000004.1"/>
</dbReference>
<dbReference type="PANTHER" id="PTHR30055">
    <property type="entry name" value="HTH-TYPE TRANSCRIPTIONAL REGULATOR RUTR"/>
    <property type="match status" value="1"/>
</dbReference>
<evidence type="ECO:0000313" key="8">
    <source>
        <dbReference type="EMBL" id="SDK74274.1"/>
    </source>
</evidence>
<protein>
    <submittedName>
        <fullName evidence="8">Transcriptional regulator, TetR family</fullName>
    </submittedName>
</protein>
<evidence type="ECO:0000256" key="2">
    <source>
        <dbReference type="ARBA" id="ARBA00023015"/>
    </source>
</evidence>
<keyword evidence="4" id="KW-0804">Transcription</keyword>
<dbReference type="Pfam" id="PF00440">
    <property type="entry name" value="TetR_N"/>
    <property type="match status" value="1"/>
</dbReference>
<dbReference type="InterPro" id="IPR009057">
    <property type="entry name" value="Homeodomain-like_sf"/>
</dbReference>
<accession>A0A1G9EDT2</accession>
<organism evidence="8 9">
    <name type="scientific">Methylophilus rhizosphaerae</name>
    <dbReference type="NCBI Taxonomy" id="492660"/>
    <lineage>
        <taxon>Bacteria</taxon>
        <taxon>Pseudomonadati</taxon>
        <taxon>Pseudomonadota</taxon>
        <taxon>Betaproteobacteria</taxon>
        <taxon>Nitrosomonadales</taxon>
        <taxon>Methylophilaceae</taxon>
        <taxon>Methylophilus</taxon>
    </lineage>
</organism>
<feature type="domain" description="HTH tetR-type" evidence="7">
    <location>
        <begin position="27"/>
        <end position="87"/>
    </location>
</feature>
<dbReference type="SUPFAM" id="SSF48498">
    <property type="entry name" value="Tetracyclin repressor-like, C-terminal domain"/>
    <property type="match status" value="1"/>
</dbReference>
<dbReference type="STRING" id="492660.SAMN05192566_2330"/>
<keyword evidence="1" id="KW-0678">Repressor</keyword>
<evidence type="ECO:0000256" key="1">
    <source>
        <dbReference type="ARBA" id="ARBA00022491"/>
    </source>
</evidence>
<evidence type="ECO:0000256" key="5">
    <source>
        <dbReference type="PROSITE-ProRule" id="PRU00335"/>
    </source>
</evidence>
<keyword evidence="9" id="KW-1185">Reference proteome</keyword>
<dbReference type="InterPro" id="IPR023772">
    <property type="entry name" value="DNA-bd_HTH_TetR-type_CS"/>
</dbReference>
<keyword evidence="2" id="KW-0805">Transcription regulation</keyword>
<evidence type="ECO:0000256" key="6">
    <source>
        <dbReference type="SAM" id="MobiDB-lite"/>
    </source>
</evidence>
<dbReference type="GO" id="GO:0003700">
    <property type="term" value="F:DNA-binding transcription factor activity"/>
    <property type="evidence" value="ECO:0007669"/>
    <property type="project" value="TreeGrafter"/>
</dbReference>
<proteinExistence type="predicted"/>
<dbReference type="Proteomes" id="UP000198629">
    <property type="component" value="Unassembled WGS sequence"/>
</dbReference>
<dbReference type="AlphaFoldDB" id="A0A1G9EDT2"/>